<evidence type="ECO:0000313" key="5">
    <source>
        <dbReference type="Proteomes" id="UP000653454"/>
    </source>
</evidence>
<feature type="coiled-coil region" evidence="1">
    <location>
        <begin position="71"/>
        <end position="98"/>
    </location>
</feature>
<evidence type="ECO:0000313" key="4">
    <source>
        <dbReference type="EMBL" id="CAG9089227.1"/>
    </source>
</evidence>
<feature type="region of interest" description="Disordered" evidence="2">
    <location>
        <begin position="1"/>
        <end position="21"/>
    </location>
</feature>
<comment type="caution">
    <text evidence="4">The sequence shown here is derived from an EMBL/GenBank/DDBJ whole genome shotgun (WGS) entry which is preliminary data.</text>
</comment>
<reference evidence="4" key="1">
    <citation type="submission" date="2020-11" db="EMBL/GenBank/DDBJ databases">
        <authorList>
            <person name="Whiteford S."/>
        </authorList>
    </citation>
    <scope>NUCLEOTIDE SEQUENCE</scope>
</reference>
<name>A0A8S4D4Z6_PLUXY</name>
<accession>A0A8S4D4Z6</accession>
<evidence type="ECO:0000256" key="1">
    <source>
        <dbReference type="SAM" id="Coils"/>
    </source>
</evidence>
<dbReference type="Pfam" id="PF25298">
    <property type="entry name" value="Baculo_FP_2nd"/>
    <property type="match status" value="1"/>
</dbReference>
<keyword evidence="5" id="KW-1185">Reference proteome</keyword>
<dbReference type="EMBL" id="CAJHNJ030000001">
    <property type="protein sequence ID" value="CAG9089227.1"/>
    <property type="molecule type" value="Genomic_DNA"/>
</dbReference>
<dbReference type="InterPro" id="IPR057251">
    <property type="entry name" value="FP_C"/>
</dbReference>
<sequence length="303" mass="34958">MPINRSPTSSHLNTPPTSAAVSTASLRHCESESDISALRNNKTMDRKKRKFEGEEDSDIATMMKDMFTAFSKEQDHRFQDLQASIKDLKEENTELVKSIELMTYKYDEFLARITKLEADKKYDAIKIIQLEDKIEFLERKSKSASIEIRNVPKLSSESKDDLCTIVKTLGKTLNVEIQDHEIKDIYRIKTKDSSQTIVTELCTVLKKEKILRAAKIFNKNKPKGEKLNTGHLQMQGSKKPVYLSESLTFKTQKLFYLARELQKNYAYAFCWTSHGSVYLRRDENSPLLRVSNEADLEGLRKKE</sequence>
<evidence type="ECO:0000256" key="2">
    <source>
        <dbReference type="SAM" id="MobiDB-lite"/>
    </source>
</evidence>
<gene>
    <name evidence="4" type="ORF">PLXY2_LOCUS450</name>
</gene>
<dbReference type="Proteomes" id="UP000653454">
    <property type="component" value="Unassembled WGS sequence"/>
</dbReference>
<protein>
    <submittedName>
        <fullName evidence="4">(diamondback moth) hypothetical protein</fullName>
    </submittedName>
</protein>
<evidence type="ECO:0000259" key="3">
    <source>
        <dbReference type="Pfam" id="PF25298"/>
    </source>
</evidence>
<dbReference type="AlphaFoldDB" id="A0A8S4D4Z6"/>
<organism evidence="4 5">
    <name type="scientific">Plutella xylostella</name>
    <name type="common">Diamondback moth</name>
    <name type="synonym">Plutella maculipennis</name>
    <dbReference type="NCBI Taxonomy" id="51655"/>
    <lineage>
        <taxon>Eukaryota</taxon>
        <taxon>Metazoa</taxon>
        <taxon>Ecdysozoa</taxon>
        <taxon>Arthropoda</taxon>
        <taxon>Hexapoda</taxon>
        <taxon>Insecta</taxon>
        <taxon>Pterygota</taxon>
        <taxon>Neoptera</taxon>
        <taxon>Endopterygota</taxon>
        <taxon>Lepidoptera</taxon>
        <taxon>Glossata</taxon>
        <taxon>Ditrysia</taxon>
        <taxon>Yponomeutoidea</taxon>
        <taxon>Plutellidae</taxon>
        <taxon>Plutella</taxon>
    </lineage>
</organism>
<keyword evidence="1" id="KW-0175">Coiled coil</keyword>
<feature type="domain" description="FP protein C-terminal" evidence="3">
    <location>
        <begin position="248"/>
        <end position="298"/>
    </location>
</feature>
<proteinExistence type="predicted"/>